<organism evidence="5 6">
    <name type="scientific">Chelydra serpentina</name>
    <name type="common">Snapping turtle</name>
    <name type="synonym">Testudo serpentina</name>
    <dbReference type="NCBI Taxonomy" id="8475"/>
    <lineage>
        <taxon>Eukaryota</taxon>
        <taxon>Metazoa</taxon>
        <taxon>Chordata</taxon>
        <taxon>Craniata</taxon>
        <taxon>Vertebrata</taxon>
        <taxon>Euteleostomi</taxon>
        <taxon>Archelosauria</taxon>
        <taxon>Testudinata</taxon>
        <taxon>Testudines</taxon>
        <taxon>Cryptodira</taxon>
        <taxon>Durocryptodira</taxon>
        <taxon>Americhelydia</taxon>
        <taxon>Chelydroidea</taxon>
        <taxon>Chelydridae</taxon>
        <taxon>Chelydra</taxon>
    </lineage>
</organism>
<dbReference type="InterPro" id="IPR002642">
    <property type="entry name" value="LysoPLipase_cat_dom"/>
</dbReference>
<keyword evidence="3" id="KW-0442">Lipid degradation</keyword>
<dbReference type="GO" id="GO:0005635">
    <property type="term" value="C:nuclear envelope"/>
    <property type="evidence" value="ECO:0007669"/>
    <property type="project" value="TreeGrafter"/>
</dbReference>
<dbReference type="PANTHER" id="PTHR10728">
    <property type="entry name" value="CYTOSOLIC PHOSPHOLIPASE A2"/>
    <property type="match status" value="1"/>
</dbReference>
<evidence type="ECO:0000313" key="6">
    <source>
        <dbReference type="Proteomes" id="UP000765507"/>
    </source>
</evidence>
<gene>
    <name evidence="5" type="ORF">G0U57_010913</name>
</gene>
<dbReference type="GO" id="GO:0005509">
    <property type="term" value="F:calcium ion binding"/>
    <property type="evidence" value="ECO:0007669"/>
    <property type="project" value="TreeGrafter"/>
</dbReference>
<dbReference type="GO" id="GO:0046475">
    <property type="term" value="P:glycerophospholipid catabolic process"/>
    <property type="evidence" value="ECO:0007669"/>
    <property type="project" value="TreeGrafter"/>
</dbReference>
<evidence type="ECO:0000259" key="4">
    <source>
        <dbReference type="PROSITE" id="PS51210"/>
    </source>
</evidence>
<dbReference type="EMBL" id="JAHGAV010000291">
    <property type="protein sequence ID" value="KAG6926898.1"/>
    <property type="molecule type" value="Genomic_DNA"/>
</dbReference>
<dbReference type="AlphaFoldDB" id="A0A8T1SDK1"/>
<evidence type="ECO:0000256" key="2">
    <source>
        <dbReference type="ARBA" id="ARBA00023098"/>
    </source>
</evidence>
<reference evidence="5 6" key="1">
    <citation type="journal article" date="2020" name="G3 (Bethesda)">
        <title>Draft Genome of the Common Snapping Turtle, Chelydra serpentina, a Model for Phenotypic Plasticity in Reptiles.</title>
        <authorList>
            <person name="Das D."/>
            <person name="Singh S.K."/>
            <person name="Bierstedt J."/>
            <person name="Erickson A."/>
            <person name="Galli G.L.J."/>
            <person name="Crossley D.A. 2nd"/>
            <person name="Rhen T."/>
        </authorList>
    </citation>
    <scope>NUCLEOTIDE SEQUENCE [LARGE SCALE GENOMIC DNA]</scope>
    <source>
        <strain evidence="5">KW</strain>
    </source>
</reference>
<proteinExistence type="predicted"/>
<keyword evidence="1 3" id="KW-0378">Hydrolase</keyword>
<keyword evidence="6" id="KW-1185">Reference proteome</keyword>
<dbReference type="Proteomes" id="UP000765507">
    <property type="component" value="Unassembled WGS sequence"/>
</dbReference>
<name>A0A8T1SDK1_CHESE</name>
<keyword evidence="2 3" id="KW-0443">Lipid metabolism</keyword>
<accession>A0A8T1SDK1</accession>
<dbReference type="GO" id="GO:0005654">
    <property type="term" value="C:nucleoplasm"/>
    <property type="evidence" value="ECO:0007669"/>
    <property type="project" value="TreeGrafter"/>
</dbReference>
<dbReference type="SUPFAM" id="SSF52151">
    <property type="entry name" value="FabD/lysophospholipase-like"/>
    <property type="match status" value="1"/>
</dbReference>
<evidence type="ECO:0000313" key="5">
    <source>
        <dbReference type="EMBL" id="KAG6926898.1"/>
    </source>
</evidence>
<sequence>MERTQLRKDDGRVRLSHELSEGEKEATGNRKAKVLECLKSLNIACAEDNTPNIAVLGSGGGLRAMIALQGTLVELKNQGLLDAVMYLCGVSGSTWCMSTLYQEKYWTEKVQVLEESMCATFSNPCNFQKELTIATQAAEDELFSLTDDWASFFVYTTLKQYAETKLSEHKDASTNGTNPYPIYAAIEANQNNDSPETWFEFTPHESGFSGLGAFVCTEDLGSKFKDGDLKEKREEKNIGYLQGLWGSALGRMKEIIKFIIGTDCTCAHCRTALLFLELYGHATAGEDCEGVFGQLKEVLEGEKSKNYYKKHFEVHKNWDSMTCEKRMAVCAELVRSFEKELGGFVSSACKLVWKTMSCICHWTWGSTNNFVYKCRDVQSTSLTNKELIYLIDAGIAINSAYPLVLRPERKVKLILSFDFSAKDPFETIKKTAKYCETNHIPFPKIDPEEIKDIDNPSDCYIFRGKDVPTVMHFPLFNTINCPAYPPLLVLGEIKKFSQTFTTFTTHYKEEDVKQLLQKAKMNVSNNKMKILKEIQQIVSCSTKEF</sequence>
<dbReference type="OrthoDB" id="270970at2759"/>
<dbReference type="GO" id="GO:0047498">
    <property type="term" value="F:calcium-dependent phospholipase A2 activity"/>
    <property type="evidence" value="ECO:0007669"/>
    <property type="project" value="TreeGrafter"/>
</dbReference>
<protein>
    <recommendedName>
        <fullName evidence="4">PLA2c domain-containing protein</fullName>
    </recommendedName>
</protein>
<dbReference type="Gene3D" id="3.40.1090.10">
    <property type="entry name" value="Cytosolic phospholipase A2 catalytic domain"/>
    <property type="match status" value="1"/>
</dbReference>
<evidence type="ECO:0000256" key="1">
    <source>
        <dbReference type="ARBA" id="ARBA00022801"/>
    </source>
</evidence>
<evidence type="ECO:0000256" key="3">
    <source>
        <dbReference type="PROSITE-ProRule" id="PRU00555"/>
    </source>
</evidence>
<dbReference type="PROSITE" id="PS51210">
    <property type="entry name" value="PLA2C"/>
    <property type="match status" value="1"/>
</dbReference>
<dbReference type="GO" id="GO:0005544">
    <property type="term" value="F:calcium-dependent phospholipid binding"/>
    <property type="evidence" value="ECO:0007669"/>
    <property type="project" value="TreeGrafter"/>
</dbReference>
<comment type="caution">
    <text evidence="5">The sequence shown here is derived from an EMBL/GenBank/DDBJ whole genome shotgun (WGS) entry which is preliminary data.</text>
</comment>
<dbReference type="SMART" id="SM00022">
    <property type="entry name" value="PLAc"/>
    <property type="match status" value="1"/>
</dbReference>
<feature type="domain" description="PLA2c" evidence="4">
    <location>
        <begin position="5"/>
        <end position="545"/>
    </location>
</feature>
<dbReference type="Pfam" id="PF01735">
    <property type="entry name" value="PLA2_B"/>
    <property type="match status" value="1"/>
</dbReference>
<dbReference type="PANTHER" id="PTHR10728:SF39">
    <property type="entry name" value="CYTOSOLIC PHOSPHOLIPASE A2 GAMMA"/>
    <property type="match status" value="1"/>
</dbReference>
<dbReference type="GO" id="GO:0005829">
    <property type="term" value="C:cytosol"/>
    <property type="evidence" value="ECO:0007669"/>
    <property type="project" value="TreeGrafter"/>
</dbReference>
<dbReference type="InterPro" id="IPR016035">
    <property type="entry name" value="Acyl_Trfase/lysoPLipase"/>
</dbReference>